<protein>
    <submittedName>
        <fullName evidence="4">T9SS type A sorting domain-containing protein</fullName>
    </submittedName>
</protein>
<organism evidence="4 5">
    <name type="scientific">Seonamhaeicola marinus</name>
    <dbReference type="NCBI Taxonomy" id="1912246"/>
    <lineage>
        <taxon>Bacteria</taxon>
        <taxon>Pseudomonadati</taxon>
        <taxon>Bacteroidota</taxon>
        <taxon>Flavobacteriia</taxon>
        <taxon>Flavobacteriales</taxon>
        <taxon>Flavobacteriaceae</taxon>
    </lineage>
</organism>
<dbReference type="EMBL" id="VSDQ01000409">
    <property type="protein sequence ID" value="TYA84292.1"/>
    <property type="molecule type" value="Genomic_DNA"/>
</dbReference>
<reference evidence="4 5" key="1">
    <citation type="submission" date="2019-08" db="EMBL/GenBank/DDBJ databases">
        <title>Seonamhaeicola sediminis sp. nov., isolated from marine sediment.</title>
        <authorList>
            <person name="Cao W.R."/>
        </authorList>
    </citation>
    <scope>NUCLEOTIDE SEQUENCE [LARGE SCALE GENOMIC DNA]</scope>
    <source>
        <strain evidence="4 5">B011</strain>
    </source>
</reference>
<keyword evidence="1 2" id="KW-0732">Signal</keyword>
<dbReference type="InterPro" id="IPR026444">
    <property type="entry name" value="Secre_tail"/>
</dbReference>
<feature type="chain" id="PRO_5023065701" evidence="2">
    <location>
        <begin position="33"/>
        <end position="271"/>
    </location>
</feature>
<dbReference type="Pfam" id="PF18962">
    <property type="entry name" value="Por_Secre_tail"/>
    <property type="match status" value="1"/>
</dbReference>
<dbReference type="RefSeq" id="WP_148540749.1">
    <property type="nucleotide sequence ID" value="NZ_VSDQ01000409.1"/>
</dbReference>
<evidence type="ECO:0000256" key="2">
    <source>
        <dbReference type="SAM" id="SignalP"/>
    </source>
</evidence>
<evidence type="ECO:0000313" key="5">
    <source>
        <dbReference type="Proteomes" id="UP000323930"/>
    </source>
</evidence>
<name>A0A5D0IRM5_9FLAO</name>
<gene>
    <name evidence="4" type="ORF">FUA24_06495</name>
</gene>
<sequence>MSKKTTQLNLYLIQTKTAFLVSAFFIITIAKAQTTVVDFENPTEYQHLAWNGTPEVVTNPNPSGINTSANVGKYTIPASSAWSNASVVIINTPLNLKDLSNLEFSVIAPSGSQMYSKLELDGVGGVAEAYATPTADSDWQKVTFNFSHLGGVDVNTATYNKFTFFFNVNDNVGGEVWYFDDIIVNSNSLSTKSEKSSKFKVYPSPVTNQLFVKSGVKGLAGSKAEIYNVTGKLVRVFNGESVNVSNLNTGLYFVSVTGSNGEKVVKKFIKN</sequence>
<dbReference type="OrthoDB" id="1056765at2"/>
<comment type="caution">
    <text evidence="4">The sequence shown here is derived from an EMBL/GenBank/DDBJ whole genome shotgun (WGS) entry which is preliminary data.</text>
</comment>
<dbReference type="NCBIfam" id="TIGR04183">
    <property type="entry name" value="Por_Secre_tail"/>
    <property type="match status" value="1"/>
</dbReference>
<feature type="domain" description="Secretion system C-terminal sorting" evidence="3">
    <location>
        <begin position="201"/>
        <end position="269"/>
    </location>
</feature>
<evidence type="ECO:0000259" key="3">
    <source>
        <dbReference type="Pfam" id="PF18962"/>
    </source>
</evidence>
<evidence type="ECO:0000313" key="4">
    <source>
        <dbReference type="EMBL" id="TYA84292.1"/>
    </source>
</evidence>
<dbReference type="Proteomes" id="UP000323930">
    <property type="component" value="Unassembled WGS sequence"/>
</dbReference>
<feature type="signal peptide" evidence="2">
    <location>
        <begin position="1"/>
        <end position="32"/>
    </location>
</feature>
<keyword evidence="5" id="KW-1185">Reference proteome</keyword>
<accession>A0A5D0IRM5</accession>
<proteinExistence type="predicted"/>
<dbReference type="AlphaFoldDB" id="A0A5D0IRM5"/>
<evidence type="ECO:0000256" key="1">
    <source>
        <dbReference type="ARBA" id="ARBA00022729"/>
    </source>
</evidence>
<dbReference type="Gene3D" id="2.60.120.430">
    <property type="entry name" value="Galactose-binding lectin"/>
    <property type="match status" value="1"/>
</dbReference>